<keyword evidence="6" id="KW-1185">Reference proteome</keyword>
<comment type="caution">
    <text evidence="5">The sequence shown here is derived from an EMBL/GenBank/DDBJ whole genome shotgun (WGS) entry which is preliminary data.</text>
</comment>
<dbReference type="GO" id="GO:0016746">
    <property type="term" value="F:acyltransferase activity"/>
    <property type="evidence" value="ECO:0007669"/>
    <property type="project" value="UniProtKB-KW"/>
</dbReference>
<dbReference type="PANTHER" id="PTHR43334:SF1">
    <property type="entry name" value="3-HYDROXYPROPIONATE--COA LIGASE [ADP-FORMING]"/>
    <property type="match status" value="1"/>
</dbReference>
<keyword evidence="1" id="KW-0436">Ligase</keyword>
<keyword evidence="5" id="KW-0012">Acyltransferase</keyword>
<dbReference type="Pfam" id="PF19045">
    <property type="entry name" value="Ligase_CoA_2"/>
    <property type="match status" value="1"/>
</dbReference>
<organism evidence="5 6">
    <name type="scientific">Marinobacter koreensis</name>
    <dbReference type="NCBI Taxonomy" id="335974"/>
    <lineage>
        <taxon>Bacteria</taxon>
        <taxon>Pseudomonadati</taxon>
        <taxon>Pseudomonadota</taxon>
        <taxon>Gammaproteobacteria</taxon>
        <taxon>Pseudomonadales</taxon>
        <taxon>Marinobacteraceae</taxon>
        <taxon>Marinobacter</taxon>
    </lineage>
</organism>
<dbReference type="Gene3D" id="3.30.470.20">
    <property type="entry name" value="ATP-grasp fold, B domain"/>
    <property type="match status" value="1"/>
</dbReference>
<feature type="domain" description="N-acetyltransferase" evidence="4">
    <location>
        <begin position="742"/>
        <end position="901"/>
    </location>
</feature>
<dbReference type="InterPro" id="IPR051538">
    <property type="entry name" value="Acyl-CoA_Synth/Transferase"/>
</dbReference>
<name>A0ABW0RNC6_9GAMM</name>
<dbReference type="Gene3D" id="3.30.1490.20">
    <property type="entry name" value="ATP-grasp fold, A domain"/>
    <property type="match status" value="1"/>
</dbReference>
<evidence type="ECO:0000313" key="5">
    <source>
        <dbReference type="EMBL" id="MFC5546241.1"/>
    </source>
</evidence>
<protein>
    <submittedName>
        <fullName evidence="5">GNAT family N-acetyltransferase</fullName>
        <ecNumber evidence="5">2.3.1.-</ecNumber>
    </submittedName>
</protein>
<dbReference type="InterPro" id="IPR016102">
    <property type="entry name" value="Succinyl-CoA_synth-like"/>
</dbReference>
<dbReference type="SMART" id="SM00881">
    <property type="entry name" value="CoA_binding"/>
    <property type="match status" value="1"/>
</dbReference>
<evidence type="ECO:0000313" key="6">
    <source>
        <dbReference type="Proteomes" id="UP001596055"/>
    </source>
</evidence>
<dbReference type="Pfam" id="PF13607">
    <property type="entry name" value="Succ_CoA_lig"/>
    <property type="match status" value="1"/>
</dbReference>
<reference evidence="6" key="1">
    <citation type="journal article" date="2019" name="Int. J. Syst. Evol. Microbiol.">
        <title>The Global Catalogue of Microorganisms (GCM) 10K type strain sequencing project: providing services to taxonomists for standard genome sequencing and annotation.</title>
        <authorList>
            <consortium name="The Broad Institute Genomics Platform"/>
            <consortium name="The Broad Institute Genome Sequencing Center for Infectious Disease"/>
            <person name="Wu L."/>
            <person name="Ma J."/>
        </authorList>
    </citation>
    <scope>NUCLEOTIDE SEQUENCE [LARGE SCALE GENOMIC DNA]</scope>
    <source>
        <strain evidence="6">CGMCC 4.1799</strain>
    </source>
</reference>
<dbReference type="InterPro" id="IPR043938">
    <property type="entry name" value="Ligase_CoA_dom"/>
</dbReference>
<dbReference type="PANTHER" id="PTHR43334">
    <property type="entry name" value="ACETATE--COA LIGASE [ADP-FORMING]"/>
    <property type="match status" value="1"/>
</dbReference>
<dbReference type="Pfam" id="PF13380">
    <property type="entry name" value="CoA_binding_2"/>
    <property type="match status" value="1"/>
</dbReference>
<accession>A0ABW0RNC6</accession>
<dbReference type="Gene3D" id="3.40.50.720">
    <property type="entry name" value="NAD(P)-binding Rossmann-like Domain"/>
    <property type="match status" value="1"/>
</dbReference>
<gene>
    <name evidence="5" type="ORF">ACFPQA_14345</name>
</gene>
<dbReference type="Proteomes" id="UP001596055">
    <property type="component" value="Unassembled WGS sequence"/>
</dbReference>
<dbReference type="InterPro" id="IPR036291">
    <property type="entry name" value="NAD(P)-bd_dom_sf"/>
</dbReference>
<dbReference type="InterPro" id="IPR003781">
    <property type="entry name" value="CoA-bd"/>
</dbReference>
<evidence type="ECO:0000259" key="4">
    <source>
        <dbReference type="PROSITE" id="PS51186"/>
    </source>
</evidence>
<dbReference type="Gene3D" id="3.40.630.30">
    <property type="match status" value="1"/>
</dbReference>
<dbReference type="SUPFAM" id="SSF51735">
    <property type="entry name" value="NAD(P)-binding Rossmann-fold domains"/>
    <property type="match status" value="1"/>
</dbReference>
<keyword evidence="3" id="KW-0067">ATP-binding</keyword>
<sequence>MSTRYLESLFNPDSIVVIGASERADNLGGMVLRNLMGGGYPTDRLLVVNQSGYDNVHGVRCVAKVGKMDFTPDLAIICTPPDTVPKMVRKLGEAGVRTAIVMTGGMSRTHSKTGQPLMYSVREAARETSIRVLGPNTIGLMVPARNLNATYAHMGAIPGRVAFVGQSGTIASSVLDWAFARGVGFSYFLTLGDGMDIDHDDLIDYLAQDTQTRAILLHIENIPNARRFMSAVRVASRTKPVIAVKSGRVPESEWFHHELPAGLKRSDPIYDAMLQRAGVLRVDGLGQMFDALETLTRMRPLRRETLAIMANGVGPGVLAVDRLADLGGELAQLSDHSIEALAELLPPYWTRKNPIDLNYDASPELYAKAIKVLAKDPEVANVLVMYAPSLTEDSLQIADAVVQASKGTRLNVFTCWLGQSTVMDSREEFYRAGIPSFFNPEKAVMAFMQHVRHQRVQRLLTETPESFTEHFADRSQIRRLVVNALRSGRMHLSNREARRVVSDYGINTIDTIYCEDMEEVLEAFAVERRPVDITIIHEQVCHPFLDLSPTQRRYKGTMKKLNSEAAIMDACRYLMEEYKEHFPESGFVGFAVQRSYQHVGGVEFSVGITRDRDFGPLVVCGASGAQINVMTDRQIALPPLNMVLARELLRRTYMYKLLMEHSLKPEEDIRAVSETLVTLSQIVIDIPEIKGLEISPLLFNENGAVAVNVAINLDEKPNRPIIQPYPKELEEWIVLPRSGRRVVIRPVLAEDEPAHRAFHEHQSPESIRYRFFQYRKHFSREDVAQMVQIDYDREMVFIANAPREDGEGEETLGTVRTWTDADNLRCEFAVMVDDKMKGEGLGVALMQKMIDYCRARGTMEMIGNVLPDNRPMLQLAEHLGFEIKYNTEEEVMDLRLVLNEPEKDWQKERLGQASGAHL</sequence>
<keyword evidence="2" id="KW-0547">Nucleotide-binding</keyword>
<dbReference type="Pfam" id="PF13302">
    <property type="entry name" value="Acetyltransf_3"/>
    <property type="match status" value="1"/>
</dbReference>
<dbReference type="RefSeq" id="WP_248160380.1">
    <property type="nucleotide sequence ID" value="NZ_JAKZAJ010000006.1"/>
</dbReference>
<evidence type="ECO:0000256" key="3">
    <source>
        <dbReference type="ARBA" id="ARBA00022840"/>
    </source>
</evidence>
<dbReference type="Gene3D" id="3.40.50.261">
    <property type="entry name" value="Succinyl-CoA synthetase domains"/>
    <property type="match status" value="2"/>
</dbReference>
<dbReference type="InterPro" id="IPR032875">
    <property type="entry name" value="Succ_CoA_lig_flav_dom"/>
</dbReference>
<dbReference type="SUPFAM" id="SSF52210">
    <property type="entry name" value="Succinyl-CoA synthetase domains"/>
    <property type="match status" value="2"/>
</dbReference>
<dbReference type="InterPro" id="IPR016181">
    <property type="entry name" value="Acyl_CoA_acyltransferase"/>
</dbReference>
<dbReference type="SUPFAM" id="SSF56059">
    <property type="entry name" value="Glutathione synthetase ATP-binding domain-like"/>
    <property type="match status" value="1"/>
</dbReference>
<dbReference type="InterPro" id="IPR000182">
    <property type="entry name" value="GNAT_dom"/>
</dbReference>
<evidence type="ECO:0000256" key="2">
    <source>
        <dbReference type="ARBA" id="ARBA00022741"/>
    </source>
</evidence>
<dbReference type="Pfam" id="PF13549">
    <property type="entry name" value="ATP-grasp_5"/>
    <property type="match status" value="1"/>
</dbReference>
<dbReference type="PROSITE" id="PS51186">
    <property type="entry name" value="GNAT"/>
    <property type="match status" value="1"/>
</dbReference>
<dbReference type="EC" id="2.3.1.-" evidence="5"/>
<dbReference type="SUPFAM" id="SSF55729">
    <property type="entry name" value="Acyl-CoA N-acyltransferases (Nat)"/>
    <property type="match status" value="1"/>
</dbReference>
<dbReference type="InterPro" id="IPR013815">
    <property type="entry name" value="ATP_grasp_subdomain_1"/>
</dbReference>
<keyword evidence="5" id="KW-0808">Transferase</keyword>
<evidence type="ECO:0000256" key="1">
    <source>
        <dbReference type="ARBA" id="ARBA00022598"/>
    </source>
</evidence>
<dbReference type="EMBL" id="JBHSNL010000004">
    <property type="protein sequence ID" value="MFC5546241.1"/>
    <property type="molecule type" value="Genomic_DNA"/>
</dbReference>
<proteinExistence type="predicted"/>